<dbReference type="EMBL" id="JXTC01000155">
    <property type="protein sequence ID" value="PON84883.1"/>
    <property type="molecule type" value="Genomic_DNA"/>
</dbReference>
<keyword evidence="1" id="KW-0472">Membrane</keyword>
<feature type="non-terminal residue" evidence="2">
    <location>
        <position position="1"/>
    </location>
</feature>
<dbReference type="InParanoid" id="A0A2P5EH81"/>
<dbReference type="AlphaFoldDB" id="A0A2P5EH81"/>
<feature type="transmembrane region" description="Helical" evidence="1">
    <location>
        <begin position="19"/>
        <end position="40"/>
    </location>
</feature>
<proteinExistence type="predicted"/>
<name>A0A2P5EH81_TREOI</name>
<dbReference type="OrthoDB" id="10353920at2759"/>
<evidence type="ECO:0000313" key="2">
    <source>
        <dbReference type="EMBL" id="PON84883.1"/>
    </source>
</evidence>
<evidence type="ECO:0000313" key="3">
    <source>
        <dbReference type="Proteomes" id="UP000237000"/>
    </source>
</evidence>
<protein>
    <submittedName>
        <fullName evidence="2">Uncharacterized protein</fullName>
    </submittedName>
</protein>
<gene>
    <name evidence="2" type="ORF">TorRG33x02_192810</name>
</gene>
<accession>A0A2P5EH81</accession>
<sequence length="62" mass="6784">LAMTILVALARSQRCSHRFYSVCLSSGQGLIVQICLWLFLLTNVRVAWGVATLSPTDSTPFA</sequence>
<dbReference type="Proteomes" id="UP000237000">
    <property type="component" value="Unassembled WGS sequence"/>
</dbReference>
<keyword evidence="3" id="KW-1185">Reference proteome</keyword>
<organism evidence="2 3">
    <name type="scientific">Trema orientale</name>
    <name type="common">Charcoal tree</name>
    <name type="synonym">Celtis orientalis</name>
    <dbReference type="NCBI Taxonomy" id="63057"/>
    <lineage>
        <taxon>Eukaryota</taxon>
        <taxon>Viridiplantae</taxon>
        <taxon>Streptophyta</taxon>
        <taxon>Embryophyta</taxon>
        <taxon>Tracheophyta</taxon>
        <taxon>Spermatophyta</taxon>
        <taxon>Magnoliopsida</taxon>
        <taxon>eudicotyledons</taxon>
        <taxon>Gunneridae</taxon>
        <taxon>Pentapetalae</taxon>
        <taxon>rosids</taxon>
        <taxon>fabids</taxon>
        <taxon>Rosales</taxon>
        <taxon>Cannabaceae</taxon>
        <taxon>Trema</taxon>
    </lineage>
</organism>
<evidence type="ECO:0000256" key="1">
    <source>
        <dbReference type="SAM" id="Phobius"/>
    </source>
</evidence>
<keyword evidence="1" id="KW-1133">Transmembrane helix</keyword>
<reference evidence="3" key="1">
    <citation type="submission" date="2016-06" db="EMBL/GenBank/DDBJ databases">
        <title>Parallel loss of symbiosis genes in relatives of nitrogen-fixing non-legume Parasponia.</title>
        <authorList>
            <person name="Van Velzen R."/>
            <person name="Holmer R."/>
            <person name="Bu F."/>
            <person name="Rutten L."/>
            <person name="Van Zeijl A."/>
            <person name="Liu W."/>
            <person name="Santuari L."/>
            <person name="Cao Q."/>
            <person name="Sharma T."/>
            <person name="Shen D."/>
            <person name="Roswanjaya Y."/>
            <person name="Wardhani T."/>
            <person name="Kalhor M.S."/>
            <person name="Jansen J."/>
            <person name="Van den Hoogen J."/>
            <person name="Gungor B."/>
            <person name="Hartog M."/>
            <person name="Hontelez J."/>
            <person name="Verver J."/>
            <person name="Yang W.-C."/>
            <person name="Schijlen E."/>
            <person name="Repin R."/>
            <person name="Schilthuizen M."/>
            <person name="Schranz E."/>
            <person name="Heidstra R."/>
            <person name="Miyata K."/>
            <person name="Fedorova E."/>
            <person name="Kohlen W."/>
            <person name="Bisseling T."/>
            <person name="Smit S."/>
            <person name="Geurts R."/>
        </authorList>
    </citation>
    <scope>NUCLEOTIDE SEQUENCE [LARGE SCALE GENOMIC DNA]</scope>
    <source>
        <strain evidence="3">cv. RG33-2</strain>
    </source>
</reference>
<keyword evidence="1" id="KW-0812">Transmembrane</keyword>
<comment type="caution">
    <text evidence="2">The sequence shown here is derived from an EMBL/GenBank/DDBJ whole genome shotgun (WGS) entry which is preliminary data.</text>
</comment>